<organism evidence="1">
    <name type="scientific">hydrocarbon metagenome</name>
    <dbReference type="NCBI Taxonomy" id="938273"/>
    <lineage>
        <taxon>unclassified sequences</taxon>
        <taxon>metagenomes</taxon>
        <taxon>ecological metagenomes</taxon>
    </lineage>
</organism>
<evidence type="ECO:0008006" key="2">
    <source>
        <dbReference type="Google" id="ProtNLM"/>
    </source>
</evidence>
<accession>A0A0W8FQY5</accession>
<reference evidence="1" key="1">
    <citation type="journal article" date="2015" name="Proc. Natl. Acad. Sci. U.S.A.">
        <title>Networks of energetic and metabolic interactions define dynamics in microbial communities.</title>
        <authorList>
            <person name="Embree M."/>
            <person name="Liu J.K."/>
            <person name="Al-Bassam M.M."/>
            <person name="Zengler K."/>
        </authorList>
    </citation>
    <scope>NUCLEOTIDE SEQUENCE</scope>
</reference>
<gene>
    <name evidence="1" type="ORF">ASZ90_006849</name>
</gene>
<proteinExistence type="predicted"/>
<name>A0A0W8FQY5_9ZZZZ</name>
<evidence type="ECO:0000313" key="1">
    <source>
        <dbReference type="EMBL" id="KUG23357.1"/>
    </source>
</evidence>
<dbReference type="EMBL" id="LNQE01000910">
    <property type="protein sequence ID" value="KUG23357.1"/>
    <property type="molecule type" value="Genomic_DNA"/>
</dbReference>
<sequence length="212" mass="24055">MTKMNKIILLSLIVLTVCLCFSSSAYAWLYYSKPDFRGRVIDAQTRQPIKDAVVVVLYYKYEFGWPGGGSSVPMNAKETLTDNKGEFYFPSYKTMISPLSGGSYADFIIFKPGYKAIDNLNGLPINIACEKYFAIKQDMIGKEGEIKYVERDTVYSYKGPLGIVKLERALTRKERLDTMPSPPTNYTSKELPMLIKILNEEDKNLGLKGEYK</sequence>
<protein>
    <recommendedName>
        <fullName evidence="2">Carboxypeptidase regulatory-like domain-containing protein</fullName>
    </recommendedName>
</protein>
<dbReference type="AlphaFoldDB" id="A0A0W8FQY5"/>
<comment type="caution">
    <text evidence="1">The sequence shown here is derived from an EMBL/GenBank/DDBJ whole genome shotgun (WGS) entry which is preliminary data.</text>
</comment>